<dbReference type="Proteomes" id="UP001642360">
    <property type="component" value="Unassembled WGS sequence"/>
</dbReference>
<comment type="caution">
    <text evidence="1">The sequence shown here is derived from an EMBL/GenBank/DDBJ whole genome shotgun (WGS) entry which is preliminary data.</text>
</comment>
<reference evidence="1 2" key="1">
    <citation type="submission" date="2024-02" db="EMBL/GenBank/DDBJ databases">
        <authorList>
            <person name="Vignale AGUSTIN F."/>
            <person name="Sosa J E."/>
            <person name="Modenutti C."/>
        </authorList>
    </citation>
    <scope>NUCLEOTIDE SEQUENCE [LARGE SCALE GENOMIC DNA]</scope>
</reference>
<gene>
    <name evidence="1" type="ORF">ILEXP_LOCUS11519</name>
</gene>
<evidence type="ECO:0000313" key="1">
    <source>
        <dbReference type="EMBL" id="CAK9143782.1"/>
    </source>
</evidence>
<organism evidence="1 2">
    <name type="scientific">Ilex paraguariensis</name>
    <name type="common">yerba mate</name>
    <dbReference type="NCBI Taxonomy" id="185542"/>
    <lineage>
        <taxon>Eukaryota</taxon>
        <taxon>Viridiplantae</taxon>
        <taxon>Streptophyta</taxon>
        <taxon>Embryophyta</taxon>
        <taxon>Tracheophyta</taxon>
        <taxon>Spermatophyta</taxon>
        <taxon>Magnoliopsida</taxon>
        <taxon>eudicotyledons</taxon>
        <taxon>Gunneridae</taxon>
        <taxon>Pentapetalae</taxon>
        <taxon>asterids</taxon>
        <taxon>campanulids</taxon>
        <taxon>Aquifoliales</taxon>
        <taxon>Aquifoliaceae</taxon>
        <taxon>Ilex</taxon>
    </lineage>
</organism>
<dbReference type="AlphaFoldDB" id="A0ABC8RG59"/>
<name>A0ABC8RG59_9AQUA</name>
<accession>A0ABC8RG59</accession>
<evidence type="ECO:0000313" key="2">
    <source>
        <dbReference type="Proteomes" id="UP001642360"/>
    </source>
</evidence>
<feature type="non-terminal residue" evidence="1">
    <location>
        <position position="1"/>
    </location>
</feature>
<dbReference type="EMBL" id="CAUOFW020001336">
    <property type="protein sequence ID" value="CAK9143782.1"/>
    <property type="molecule type" value="Genomic_DNA"/>
</dbReference>
<sequence length="58" mass="6587">KPPITVIQRKNYRFTGSKDKKGKNKQLLSAAQSQNLSREKEIALFSSLFGTFKPSCNR</sequence>
<evidence type="ECO:0008006" key="3">
    <source>
        <dbReference type="Google" id="ProtNLM"/>
    </source>
</evidence>
<protein>
    <recommendedName>
        <fullName evidence="3">Ribosomal protein L32</fullName>
    </recommendedName>
</protein>
<keyword evidence="2" id="KW-1185">Reference proteome</keyword>
<proteinExistence type="predicted"/>